<protein>
    <recommendedName>
        <fullName evidence="7">DUS-like FMN-binding domain-containing protein</fullName>
    </recommendedName>
</protein>
<evidence type="ECO:0000256" key="4">
    <source>
        <dbReference type="ARBA" id="ARBA00022694"/>
    </source>
</evidence>
<comment type="cofactor">
    <cofactor evidence="1">
        <name>FMN</name>
        <dbReference type="ChEBI" id="CHEBI:58210"/>
    </cofactor>
</comment>
<evidence type="ECO:0000313" key="8">
    <source>
        <dbReference type="EMBL" id="SVD26758.1"/>
    </source>
</evidence>
<keyword evidence="6" id="KW-0560">Oxidoreductase</keyword>
<evidence type="ECO:0000256" key="2">
    <source>
        <dbReference type="ARBA" id="ARBA00022630"/>
    </source>
</evidence>
<dbReference type="PROSITE" id="PS01136">
    <property type="entry name" value="UPF0034"/>
    <property type="match status" value="1"/>
</dbReference>
<dbReference type="InterPro" id="IPR013785">
    <property type="entry name" value="Aldolase_TIM"/>
</dbReference>
<dbReference type="Pfam" id="PF01207">
    <property type="entry name" value="Dus"/>
    <property type="match status" value="1"/>
</dbReference>
<evidence type="ECO:0000256" key="6">
    <source>
        <dbReference type="ARBA" id="ARBA00023002"/>
    </source>
</evidence>
<dbReference type="CDD" id="cd02801">
    <property type="entry name" value="DUS_like_FMN"/>
    <property type="match status" value="1"/>
</dbReference>
<dbReference type="GO" id="GO:0017150">
    <property type="term" value="F:tRNA dihydrouridine synthase activity"/>
    <property type="evidence" value="ECO:0007669"/>
    <property type="project" value="InterPro"/>
</dbReference>
<proteinExistence type="predicted"/>
<evidence type="ECO:0000259" key="7">
    <source>
        <dbReference type="Pfam" id="PF01207"/>
    </source>
</evidence>
<keyword evidence="5" id="KW-0521">NADP</keyword>
<dbReference type="PANTHER" id="PTHR45846:SF1">
    <property type="entry name" value="TRNA-DIHYDROURIDINE(47) SYNTHASE [NAD(P)(+)]-LIKE"/>
    <property type="match status" value="1"/>
</dbReference>
<name>A0A382TZ92_9ZZZZ</name>
<evidence type="ECO:0000256" key="5">
    <source>
        <dbReference type="ARBA" id="ARBA00022857"/>
    </source>
</evidence>
<dbReference type="Gene3D" id="3.20.20.70">
    <property type="entry name" value="Aldolase class I"/>
    <property type="match status" value="1"/>
</dbReference>
<dbReference type="EMBL" id="UINC01139921">
    <property type="protein sequence ID" value="SVD26758.1"/>
    <property type="molecule type" value="Genomic_DNA"/>
</dbReference>
<feature type="non-terminal residue" evidence="8">
    <location>
        <position position="222"/>
    </location>
</feature>
<evidence type="ECO:0000256" key="1">
    <source>
        <dbReference type="ARBA" id="ARBA00001917"/>
    </source>
</evidence>
<gene>
    <name evidence="8" type="ORF">METZ01_LOCUS379612</name>
</gene>
<keyword evidence="4" id="KW-0819">tRNA processing</keyword>
<dbReference type="AlphaFoldDB" id="A0A382TZ92"/>
<dbReference type="GO" id="GO:0003723">
    <property type="term" value="F:RNA binding"/>
    <property type="evidence" value="ECO:0007669"/>
    <property type="project" value="TreeGrafter"/>
</dbReference>
<organism evidence="8">
    <name type="scientific">marine metagenome</name>
    <dbReference type="NCBI Taxonomy" id="408172"/>
    <lineage>
        <taxon>unclassified sequences</taxon>
        <taxon>metagenomes</taxon>
        <taxon>ecological metagenomes</taxon>
    </lineage>
</organism>
<keyword evidence="3" id="KW-0288">FMN</keyword>
<reference evidence="8" key="1">
    <citation type="submission" date="2018-05" db="EMBL/GenBank/DDBJ databases">
        <authorList>
            <person name="Lanie J.A."/>
            <person name="Ng W.-L."/>
            <person name="Kazmierczak K.M."/>
            <person name="Andrzejewski T.M."/>
            <person name="Davidsen T.M."/>
            <person name="Wayne K.J."/>
            <person name="Tettelin H."/>
            <person name="Glass J.I."/>
            <person name="Rusch D."/>
            <person name="Podicherti R."/>
            <person name="Tsui H.-C.T."/>
            <person name="Winkler M.E."/>
        </authorList>
    </citation>
    <scope>NUCLEOTIDE SEQUENCE</scope>
</reference>
<feature type="domain" description="DUS-like FMN-binding" evidence="7">
    <location>
        <begin position="20"/>
        <end position="222"/>
    </location>
</feature>
<sequence>MAQKKIMRIGPIEFPNQVALAPMAGVSDPPFRQLAAELGAGMTPSEMITSDVKRWKTTNTQHRLQNFENCLPRILQIVGFCPEMLATAAKLGCERGAEIIDINMGCPAKKVCRRMAGSSLLRDPSLVGQILDRVVAEVDVPVTVKMRTGWSPNERNGVEIARIAENCGVAALTVHGRTRACKFSGNAEYDTIREIKKAVNIPVIANGDIDSAQKALEVITHT</sequence>
<dbReference type="InterPro" id="IPR018517">
    <property type="entry name" value="tRNA_hU_synthase_CS"/>
</dbReference>
<dbReference type="GO" id="GO:0050660">
    <property type="term" value="F:flavin adenine dinucleotide binding"/>
    <property type="evidence" value="ECO:0007669"/>
    <property type="project" value="InterPro"/>
</dbReference>
<dbReference type="SUPFAM" id="SSF51395">
    <property type="entry name" value="FMN-linked oxidoreductases"/>
    <property type="match status" value="1"/>
</dbReference>
<accession>A0A382TZ92</accession>
<keyword evidence="2" id="KW-0285">Flavoprotein</keyword>
<dbReference type="InterPro" id="IPR035587">
    <property type="entry name" value="DUS-like_FMN-bd"/>
</dbReference>
<dbReference type="PANTHER" id="PTHR45846">
    <property type="entry name" value="TRNA-DIHYDROURIDINE(47) SYNTHASE [NAD(P)(+)]-LIKE"/>
    <property type="match status" value="1"/>
</dbReference>
<evidence type="ECO:0000256" key="3">
    <source>
        <dbReference type="ARBA" id="ARBA00022643"/>
    </source>
</evidence>